<keyword evidence="3" id="KW-1185">Reference proteome</keyword>
<proteinExistence type="predicted"/>
<name>A0ABU6TVI6_9FABA</name>
<dbReference type="InterPro" id="IPR044824">
    <property type="entry name" value="MAIN-like"/>
</dbReference>
<organism evidence="2 3">
    <name type="scientific">Stylosanthes scabra</name>
    <dbReference type="NCBI Taxonomy" id="79078"/>
    <lineage>
        <taxon>Eukaryota</taxon>
        <taxon>Viridiplantae</taxon>
        <taxon>Streptophyta</taxon>
        <taxon>Embryophyta</taxon>
        <taxon>Tracheophyta</taxon>
        <taxon>Spermatophyta</taxon>
        <taxon>Magnoliopsida</taxon>
        <taxon>eudicotyledons</taxon>
        <taxon>Gunneridae</taxon>
        <taxon>Pentapetalae</taxon>
        <taxon>rosids</taxon>
        <taxon>fabids</taxon>
        <taxon>Fabales</taxon>
        <taxon>Fabaceae</taxon>
        <taxon>Papilionoideae</taxon>
        <taxon>50 kb inversion clade</taxon>
        <taxon>dalbergioids sensu lato</taxon>
        <taxon>Dalbergieae</taxon>
        <taxon>Pterocarpus clade</taxon>
        <taxon>Stylosanthes</taxon>
    </lineage>
</organism>
<dbReference type="InterPro" id="IPR019557">
    <property type="entry name" value="AminoTfrase-like_pln_mobile"/>
</dbReference>
<dbReference type="PANTHER" id="PTHR46033:SF8">
    <property type="entry name" value="PROTEIN MAINTENANCE OF MERISTEMS-LIKE"/>
    <property type="match status" value="1"/>
</dbReference>
<evidence type="ECO:0000313" key="3">
    <source>
        <dbReference type="Proteomes" id="UP001341840"/>
    </source>
</evidence>
<evidence type="ECO:0000259" key="1">
    <source>
        <dbReference type="Pfam" id="PF10536"/>
    </source>
</evidence>
<feature type="domain" description="Aminotransferase-like plant mobile" evidence="1">
    <location>
        <begin position="70"/>
        <end position="118"/>
    </location>
</feature>
<gene>
    <name evidence="2" type="ORF">PIB30_086713</name>
</gene>
<reference evidence="2 3" key="1">
    <citation type="journal article" date="2023" name="Plants (Basel)">
        <title>Bridging the Gap: Combining Genomics and Transcriptomics Approaches to Understand Stylosanthes scabra, an Orphan Legume from the Brazilian Caatinga.</title>
        <authorList>
            <person name="Ferreira-Neto J.R.C."/>
            <person name="da Silva M.D."/>
            <person name="Binneck E."/>
            <person name="de Melo N.F."/>
            <person name="da Silva R.H."/>
            <person name="de Melo A.L.T.M."/>
            <person name="Pandolfi V."/>
            <person name="Bustamante F.O."/>
            <person name="Brasileiro-Vidal A.C."/>
            <person name="Benko-Iseppon A.M."/>
        </authorList>
    </citation>
    <scope>NUCLEOTIDE SEQUENCE [LARGE SCALE GENOMIC DNA]</scope>
    <source>
        <tissue evidence="2">Leaves</tissue>
    </source>
</reference>
<evidence type="ECO:0000313" key="2">
    <source>
        <dbReference type="EMBL" id="MED6151893.1"/>
    </source>
</evidence>
<accession>A0ABU6TVI6</accession>
<sequence>MAMTQEQLTKAATEATSVIYRLDRISHVSHNINIEAAPDGFRSMPKAILGDCQTIATGAAKRALVQVGLPLVSAFVERWCPETHSFHMPRGECTIILHDLAYQLGLLVDGEPVSECLSEFQQFMLGVRRPA</sequence>
<dbReference type="Pfam" id="PF10536">
    <property type="entry name" value="PMD"/>
    <property type="match status" value="1"/>
</dbReference>
<dbReference type="Proteomes" id="UP001341840">
    <property type="component" value="Unassembled WGS sequence"/>
</dbReference>
<comment type="caution">
    <text evidence="2">The sequence shown here is derived from an EMBL/GenBank/DDBJ whole genome shotgun (WGS) entry which is preliminary data.</text>
</comment>
<dbReference type="PANTHER" id="PTHR46033">
    <property type="entry name" value="PROTEIN MAIN-LIKE 2"/>
    <property type="match status" value="1"/>
</dbReference>
<dbReference type="EMBL" id="JASCZI010092117">
    <property type="protein sequence ID" value="MED6151893.1"/>
    <property type="molecule type" value="Genomic_DNA"/>
</dbReference>
<protein>
    <recommendedName>
        <fullName evidence="1">Aminotransferase-like plant mobile domain-containing protein</fullName>
    </recommendedName>
</protein>